<gene>
    <name evidence="1" type="ORF">VNO77_09036</name>
</gene>
<accession>A0AAN9QWD9</accession>
<comment type="caution">
    <text evidence="1">The sequence shown here is derived from an EMBL/GenBank/DDBJ whole genome shotgun (WGS) entry which is preliminary data.</text>
</comment>
<organism evidence="1 2">
    <name type="scientific">Canavalia gladiata</name>
    <name type="common">Sword bean</name>
    <name type="synonym">Dolichos gladiatus</name>
    <dbReference type="NCBI Taxonomy" id="3824"/>
    <lineage>
        <taxon>Eukaryota</taxon>
        <taxon>Viridiplantae</taxon>
        <taxon>Streptophyta</taxon>
        <taxon>Embryophyta</taxon>
        <taxon>Tracheophyta</taxon>
        <taxon>Spermatophyta</taxon>
        <taxon>Magnoliopsida</taxon>
        <taxon>eudicotyledons</taxon>
        <taxon>Gunneridae</taxon>
        <taxon>Pentapetalae</taxon>
        <taxon>rosids</taxon>
        <taxon>fabids</taxon>
        <taxon>Fabales</taxon>
        <taxon>Fabaceae</taxon>
        <taxon>Papilionoideae</taxon>
        <taxon>50 kb inversion clade</taxon>
        <taxon>NPAAA clade</taxon>
        <taxon>indigoferoid/millettioid clade</taxon>
        <taxon>Phaseoleae</taxon>
        <taxon>Canavalia</taxon>
    </lineage>
</organism>
<keyword evidence="2" id="KW-1185">Reference proteome</keyword>
<evidence type="ECO:0000313" key="1">
    <source>
        <dbReference type="EMBL" id="KAK7350417.1"/>
    </source>
</evidence>
<dbReference type="EMBL" id="JAYMYQ010000002">
    <property type="protein sequence ID" value="KAK7350417.1"/>
    <property type="molecule type" value="Genomic_DNA"/>
</dbReference>
<sequence length="165" mass="18602">MTIGQEPTPPHTGFTLKSCLACNRRKWIRPPSALARLAGEMRRILPNEHTTKGVNLVQEWPRTCFRRRVDKGSALDRVAKTPSSRMQLQARQGILLSPCNLNLECFKRRDYELSLMVVGRDCSSPTACVRAPHIPFQPFCSKWSTLITCVTCVNGPPSHQAEFQP</sequence>
<protein>
    <submittedName>
        <fullName evidence="1">Uncharacterized protein</fullName>
    </submittedName>
</protein>
<reference evidence="1 2" key="1">
    <citation type="submission" date="2024-01" db="EMBL/GenBank/DDBJ databases">
        <title>The genomes of 5 underutilized Papilionoideae crops provide insights into root nodulation and disease resistanc.</title>
        <authorList>
            <person name="Jiang F."/>
        </authorList>
    </citation>
    <scope>NUCLEOTIDE SEQUENCE [LARGE SCALE GENOMIC DNA]</scope>
    <source>
        <strain evidence="1">LVBAO_FW01</strain>
        <tissue evidence="1">Leaves</tissue>
    </source>
</reference>
<name>A0AAN9QWD9_CANGL</name>
<proteinExistence type="predicted"/>
<dbReference type="Proteomes" id="UP001367508">
    <property type="component" value="Unassembled WGS sequence"/>
</dbReference>
<evidence type="ECO:0000313" key="2">
    <source>
        <dbReference type="Proteomes" id="UP001367508"/>
    </source>
</evidence>
<dbReference type="AlphaFoldDB" id="A0AAN9QWD9"/>